<organism evidence="2 4">
    <name type="scientific">Aneurinibacillus migulanus</name>
    <name type="common">Bacillus migulanus</name>
    <dbReference type="NCBI Taxonomy" id="47500"/>
    <lineage>
        <taxon>Bacteria</taxon>
        <taxon>Bacillati</taxon>
        <taxon>Bacillota</taxon>
        <taxon>Bacilli</taxon>
        <taxon>Bacillales</taxon>
        <taxon>Paenibacillaceae</taxon>
        <taxon>Aneurinibacillus group</taxon>
        <taxon>Aneurinibacillus</taxon>
    </lineage>
</organism>
<evidence type="ECO:0000313" key="5">
    <source>
        <dbReference type="Proteomes" id="UP000182836"/>
    </source>
</evidence>
<reference evidence="2 4" key="1">
    <citation type="submission" date="2015-07" db="EMBL/GenBank/DDBJ databases">
        <title>Fjat-14205 dsm 2895.</title>
        <authorList>
            <person name="Liu B."/>
            <person name="Wang J."/>
            <person name="Zhu Y."/>
            <person name="Liu G."/>
            <person name="Chen Q."/>
            <person name="Chen Z."/>
            <person name="Lan J."/>
            <person name="Che J."/>
            <person name="Ge C."/>
            <person name="Shi H."/>
            <person name="Pan Z."/>
            <person name="Liu X."/>
        </authorList>
    </citation>
    <scope>NUCLEOTIDE SEQUENCE [LARGE SCALE GENOMIC DNA]</scope>
    <source>
        <strain evidence="2 4">DSM 2895</strain>
    </source>
</reference>
<evidence type="ECO:0000313" key="4">
    <source>
        <dbReference type="Proteomes" id="UP000037269"/>
    </source>
</evidence>
<dbReference type="PANTHER" id="PTHR33442:SF1">
    <property type="entry name" value="TRANS-3-HYDROXY-L-PROLINE DEHYDRATASE"/>
    <property type="match status" value="1"/>
</dbReference>
<dbReference type="SUPFAM" id="SSF54506">
    <property type="entry name" value="Diaminopimelate epimerase-like"/>
    <property type="match status" value="1"/>
</dbReference>
<dbReference type="GeneID" id="42306816"/>
<sequence>MKIQKVYSTTDVHVAGEAFRIIKDVPFIHYESLEQLNKQLRHVFAEEISLLLKEPRGFAGLNGCLVVSPINREADIAVLFFNHEGTALLHYGGIVAVITALLECGHLQPRASNEYKIETVSGVISATAIMEKDEVVSVSVESEPCQVIQTNIPLSYLHLHTQFSLVQADQLYAVFEKRDDFVEICVEELSELRSWGKTVLQALRSKMPIKGAILMDDSHLEERQIKTITFHEDRYIVRSPGFGSTMACYTHLLSKDGLYMKAPFVNKSIFDSSLTVQAAKQTESGYTFTLASRGFITGMQNLVLDPTDPFPAGFLLT</sequence>
<dbReference type="GO" id="GO:0047580">
    <property type="term" value="F:4-hydroxyproline epimerase activity"/>
    <property type="evidence" value="ECO:0007669"/>
    <property type="project" value="TreeGrafter"/>
</dbReference>
<dbReference type="STRING" id="47500.AF333_16730"/>
<evidence type="ECO:0000313" key="2">
    <source>
        <dbReference type="EMBL" id="KON96880.1"/>
    </source>
</evidence>
<dbReference type="Proteomes" id="UP000182836">
    <property type="component" value="Unassembled WGS sequence"/>
</dbReference>
<dbReference type="EMBL" id="LGUG01000004">
    <property type="protein sequence ID" value="KON96880.1"/>
    <property type="molecule type" value="Genomic_DNA"/>
</dbReference>
<dbReference type="RefSeq" id="WP_043065224.1">
    <property type="nucleotide sequence ID" value="NZ_BJOA01000072.1"/>
</dbReference>
<gene>
    <name evidence="2" type="ORF">AF333_16730</name>
    <name evidence="3" type="ORF">SAMN04487909_12112</name>
</gene>
<dbReference type="Proteomes" id="UP000037269">
    <property type="component" value="Unassembled WGS sequence"/>
</dbReference>
<evidence type="ECO:0000256" key="1">
    <source>
        <dbReference type="ARBA" id="ARBA00007529"/>
    </source>
</evidence>
<name>A0A0D1WFD2_ANEMI</name>
<dbReference type="PATRIC" id="fig|47500.8.peg.5676"/>
<comment type="similarity">
    <text evidence="1">Belongs to the proline racemase family.</text>
</comment>
<dbReference type="PANTHER" id="PTHR33442">
    <property type="entry name" value="TRANS-3-HYDROXY-L-PROLINE DEHYDRATASE"/>
    <property type="match status" value="1"/>
</dbReference>
<dbReference type="InterPro" id="IPR008794">
    <property type="entry name" value="Pro_racemase_fam"/>
</dbReference>
<evidence type="ECO:0000313" key="3">
    <source>
        <dbReference type="EMBL" id="SDJ56872.1"/>
    </source>
</evidence>
<dbReference type="OrthoDB" id="2905832at2"/>
<proteinExistence type="inferred from homology"/>
<dbReference type="EMBL" id="FNED01000021">
    <property type="protein sequence ID" value="SDJ56872.1"/>
    <property type="molecule type" value="Genomic_DNA"/>
</dbReference>
<dbReference type="Gene3D" id="3.10.310.10">
    <property type="entry name" value="Diaminopimelate Epimerase, Chain A, domain 1"/>
    <property type="match status" value="2"/>
</dbReference>
<dbReference type="AlphaFoldDB" id="A0A0D1WFD2"/>
<protein>
    <submittedName>
        <fullName evidence="2">Proline racemase</fullName>
    </submittedName>
</protein>
<reference evidence="3 5" key="2">
    <citation type="submission" date="2016-10" db="EMBL/GenBank/DDBJ databases">
        <authorList>
            <person name="de Groot N.N."/>
        </authorList>
    </citation>
    <scope>NUCLEOTIDE SEQUENCE [LARGE SCALE GENOMIC DNA]</scope>
    <source>
        <strain evidence="3 5">DSM 2895</strain>
    </source>
</reference>
<dbReference type="Pfam" id="PF05544">
    <property type="entry name" value="Pro_racemase"/>
    <property type="match status" value="1"/>
</dbReference>
<keyword evidence="4" id="KW-1185">Reference proteome</keyword>
<accession>A0A0D1WFD2</accession>